<evidence type="ECO:0000259" key="2">
    <source>
        <dbReference type="Pfam" id="PF13614"/>
    </source>
</evidence>
<dbReference type="PANTHER" id="PTHR13696:SF52">
    <property type="entry name" value="PARA FAMILY PROTEIN CT_582"/>
    <property type="match status" value="1"/>
</dbReference>
<dbReference type="OrthoDB" id="3660677at2"/>
<comment type="caution">
    <text evidence="3">The sequence shown here is derived from an EMBL/GenBank/DDBJ whole genome shotgun (WGS) entry which is preliminary data.</text>
</comment>
<dbReference type="Pfam" id="PF13614">
    <property type="entry name" value="AAA_31"/>
    <property type="match status" value="1"/>
</dbReference>
<dbReference type="InterPro" id="IPR025669">
    <property type="entry name" value="AAA_dom"/>
</dbReference>
<gene>
    <name evidence="3" type="ORF">BCF44_12276</name>
</gene>
<dbReference type="InterPro" id="IPR027417">
    <property type="entry name" value="P-loop_NTPase"/>
</dbReference>
<feature type="region of interest" description="Disordered" evidence="1">
    <location>
        <begin position="551"/>
        <end position="571"/>
    </location>
</feature>
<evidence type="ECO:0000313" key="4">
    <source>
        <dbReference type="Proteomes" id="UP000256269"/>
    </source>
</evidence>
<dbReference type="SUPFAM" id="SSF52540">
    <property type="entry name" value="P-loop containing nucleoside triphosphate hydrolases"/>
    <property type="match status" value="1"/>
</dbReference>
<dbReference type="Gene3D" id="3.40.50.300">
    <property type="entry name" value="P-loop containing nucleotide triphosphate hydrolases"/>
    <property type="match status" value="2"/>
</dbReference>
<dbReference type="Proteomes" id="UP000256269">
    <property type="component" value="Unassembled WGS sequence"/>
</dbReference>
<name>A0A3E0GXQ6_9PSEU</name>
<feature type="domain" description="AAA" evidence="2">
    <location>
        <begin position="243"/>
        <end position="278"/>
    </location>
</feature>
<dbReference type="EMBL" id="QUNO01000022">
    <property type="protein sequence ID" value="REH31053.1"/>
    <property type="molecule type" value="Genomic_DNA"/>
</dbReference>
<accession>A0A3E0GXQ6</accession>
<proteinExistence type="predicted"/>
<dbReference type="RefSeq" id="WP_147328894.1">
    <property type="nucleotide sequence ID" value="NZ_JBHLUJ010000005.1"/>
</dbReference>
<organism evidence="3 4">
    <name type="scientific">Kutzneria buriramensis</name>
    <dbReference type="NCBI Taxonomy" id="1045776"/>
    <lineage>
        <taxon>Bacteria</taxon>
        <taxon>Bacillati</taxon>
        <taxon>Actinomycetota</taxon>
        <taxon>Actinomycetes</taxon>
        <taxon>Pseudonocardiales</taxon>
        <taxon>Pseudonocardiaceae</taxon>
        <taxon>Kutzneria</taxon>
    </lineage>
</organism>
<keyword evidence="4" id="KW-1185">Reference proteome</keyword>
<dbReference type="InterPro" id="IPR050678">
    <property type="entry name" value="DNA_Partitioning_ATPase"/>
</dbReference>
<sequence length="694" mass="74472">MSARSRNVSRARARTAYTGETLQQAEVQLRNQVPGMALVPDATEPEQALLEFRVLSALAARIGRHAPARFDHAPYGIRASSPTAGNLALYLTDEATTLLADAVVPRWTYAAGVTGIEGLRWRLLGRNRVSLYVPGQAAELVLHNTAAVWKRALAELSASQPDAVAVDASDNPWQPVERLAARRFDRPHAELIARGSTALRRIGLWRDAVEIDFAKALPTMADLVGPHPELLLPTRARRPAGVTVACVAQRGGTGRTTTVVNVGASLAEAGKRVLIIDLAEFNGLLDWYASDRVEQARSAEARAAMDRLIATGDWSSVAEQVITLHASDGGGRLAVLPGPVDCTQAQLRALLVAAAATSDLVLLDAPPLGAGPAAAYAAHLADAVFTCVPVNQAIFGTWETSDSDRDEAVLARDELWSWLDDAYDRYVDLAEVLRIQAQGDELVAPNEMLDNALARIGYTNEPLGDCLAALSGLDDVYELLDEDDSVTEDELTDEHRAREAAAAARVEAWREANRAPFLTQVAETGRSLFGSTWDTEHQGWIEHNAGLLDVPADSIEPDHSGERGDDDGLAEDDLVSEPDIAMEFIPYSAEEIAAELERILHESGVAPEDVGGRFLGLVPTRIGQRLVEAVRGLPESATGLLLSPGIPSDSAVQRSVSFGQLFVITEPDCPASVAIAQLADALYRRVLDAGATQR</sequence>
<protein>
    <submittedName>
        <fullName evidence="3">AAA domain-containing protein</fullName>
    </submittedName>
</protein>
<evidence type="ECO:0000256" key="1">
    <source>
        <dbReference type="SAM" id="MobiDB-lite"/>
    </source>
</evidence>
<reference evidence="3 4" key="1">
    <citation type="submission" date="2018-08" db="EMBL/GenBank/DDBJ databases">
        <title>Genomic Encyclopedia of Archaeal and Bacterial Type Strains, Phase II (KMG-II): from individual species to whole genera.</title>
        <authorList>
            <person name="Goeker M."/>
        </authorList>
    </citation>
    <scope>NUCLEOTIDE SEQUENCE [LARGE SCALE GENOMIC DNA]</scope>
    <source>
        <strain evidence="3 4">DSM 45791</strain>
    </source>
</reference>
<dbReference type="PANTHER" id="PTHR13696">
    <property type="entry name" value="P-LOOP CONTAINING NUCLEOSIDE TRIPHOSPHATE HYDROLASE"/>
    <property type="match status" value="1"/>
</dbReference>
<dbReference type="AlphaFoldDB" id="A0A3E0GXQ6"/>
<evidence type="ECO:0000313" key="3">
    <source>
        <dbReference type="EMBL" id="REH31053.1"/>
    </source>
</evidence>